<dbReference type="InterPro" id="IPR023162">
    <property type="entry name" value="Apc36109-like_dom_sf"/>
</dbReference>
<dbReference type="Pfam" id="PF08958">
    <property type="entry name" value="DUF1871"/>
    <property type="match status" value="1"/>
</dbReference>
<evidence type="ECO:0000313" key="1">
    <source>
        <dbReference type="EMBL" id="MEC1178021.1"/>
    </source>
</evidence>
<dbReference type="InterPro" id="IPR015053">
    <property type="entry name" value="DUF1871"/>
</dbReference>
<gene>
    <name evidence="1" type="ORF">P9B03_05950</name>
</gene>
<dbReference type="AlphaFoldDB" id="A0AAW9NSZ5"/>
<dbReference type="Proteomes" id="UP001344888">
    <property type="component" value="Unassembled WGS sequence"/>
</dbReference>
<dbReference type="SUPFAM" id="SSF116922">
    <property type="entry name" value="YugE-like"/>
    <property type="match status" value="1"/>
</dbReference>
<dbReference type="Gene3D" id="1.10.340.20">
    <property type="entry name" value="Apc36109-like domain"/>
    <property type="match status" value="1"/>
</dbReference>
<comment type="caution">
    <text evidence="1">The sequence shown here is derived from an EMBL/GenBank/DDBJ whole genome shotgun (WGS) entry which is preliminary data.</text>
</comment>
<dbReference type="RefSeq" id="WP_326122552.1">
    <property type="nucleotide sequence ID" value="NZ_JARSFG010000008.1"/>
</dbReference>
<keyword evidence="2" id="KW-1185">Reference proteome</keyword>
<evidence type="ECO:0000313" key="2">
    <source>
        <dbReference type="Proteomes" id="UP001344888"/>
    </source>
</evidence>
<proteinExistence type="predicted"/>
<dbReference type="EMBL" id="JARSFG010000008">
    <property type="protein sequence ID" value="MEC1178021.1"/>
    <property type="molecule type" value="Genomic_DNA"/>
</dbReference>
<reference evidence="1 2" key="1">
    <citation type="submission" date="2023-03" db="EMBL/GenBank/DDBJ databases">
        <title>Bacillus Genome Sequencing.</title>
        <authorList>
            <person name="Dunlap C."/>
        </authorList>
    </citation>
    <scope>NUCLEOTIDE SEQUENCE [LARGE SCALE GENOMIC DNA]</scope>
    <source>
        <strain evidence="1 2">B-59205</strain>
    </source>
</reference>
<sequence>MENIEMNQKAVKVLEEWDPFQLGEGNYDTEAADVVAALQGIDDPSNLAKVIQAVYEHSYEQWIPFEHCVEMAYKLIAIKFEAKCII</sequence>
<protein>
    <submittedName>
        <fullName evidence="1">DUF1871 family protein</fullName>
    </submittedName>
</protein>
<accession>A0AAW9NSZ5</accession>
<organism evidence="1 2">
    <name type="scientific">Metasolibacillus meyeri</name>
    <dbReference type="NCBI Taxonomy" id="1071052"/>
    <lineage>
        <taxon>Bacteria</taxon>
        <taxon>Bacillati</taxon>
        <taxon>Bacillota</taxon>
        <taxon>Bacilli</taxon>
        <taxon>Bacillales</taxon>
        <taxon>Caryophanaceae</taxon>
        <taxon>Metasolibacillus</taxon>
    </lineage>
</organism>
<name>A0AAW9NSZ5_9BACL</name>